<dbReference type="PANTHER" id="PTHR42704:SF15">
    <property type="entry name" value="RIBULOSE BISPHOSPHATE CARBOXYLASE LARGE CHAIN"/>
    <property type="match status" value="1"/>
</dbReference>
<sequence length="83" mass="9104">MTYYTPDMKSKDTDILVAFRVTPQPGVPPEEAGAAVAAESTGTGQPWTNGLTSLDRYKGDATIDPFLEKTFNILLCRLPLRPF</sequence>
<keyword evidence="6" id="KW-0602">Photosynthesis</keyword>
<comment type="subcellular location">
    <subcellularLocation>
        <location evidence="1">Plastid</location>
        <location evidence="1">Chloroplast</location>
    </subcellularLocation>
</comment>
<keyword evidence="11" id="KW-0601">Photorespiration</keyword>
<keyword evidence="7" id="KW-0113">Calvin cycle</keyword>
<dbReference type="Pfam" id="PF02788">
    <property type="entry name" value="RuBisCO_large_N"/>
    <property type="match status" value="1"/>
</dbReference>
<gene>
    <name evidence="17" type="ORF">F3Y22_tig00116937pilonHSYRG00180</name>
</gene>
<evidence type="ECO:0000313" key="17">
    <source>
        <dbReference type="EMBL" id="KAE8661218.1"/>
    </source>
</evidence>
<dbReference type="GO" id="GO:0009507">
    <property type="term" value="C:chloroplast"/>
    <property type="evidence" value="ECO:0007669"/>
    <property type="project" value="UniProtKB-SubCell"/>
</dbReference>
<dbReference type="GO" id="GO:0016984">
    <property type="term" value="F:ribulose-bisphosphate carboxylase activity"/>
    <property type="evidence" value="ECO:0007669"/>
    <property type="project" value="UniProtKB-EC"/>
</dbReference>
<evidence type="ECO:0000256" key="14">
    <source>
        <dbReference type="ARBA" id="ARBA00048059"/>
    </source>
</evidence>
<protein>
    <recommendedName>
        <fullName evidence="4">Ribulose bisphosphate carboxylase large chain</fullName>
        <ecNumber evidence="3">4.1.1.39</ecNumber>
    </recommendedName>
</protein>
<evidence type="ECO:0000259" key="16">
    <source>
        <dbReference type="Pfam" id="PF02788"/>
    </source>
</evidence>
<comment type="similarity">
    <text evidence="2">Belongs to the RuBisCO large chain family. Type I subfamily.</text>
</comment>
<evidence type="ECO:0000256" key="13">
    <source>
        <dbReference type="ARBA" id="ARBA00023300"/>
    </source>
</evidence>
<evidence type="ECO:0000256" key="11">
    <source>
        <dbReference type="ARBA" id="ARBA00023238"/>
    </source>
</evidence>
<evidence type="ECO:0000256" key="9">
    <source>
        <dbReference type="ARBA" id="ARBA00023002"/>
    </source>
</evidence>
<comment type="caution">
    <text evidence="17">The sequence shown here is derived from an EMBL/GenBank/DDBJ whole genome shotgun (WGS) entry which is preliminary data.</text>
</comment>
<dbReference type="GO" id="GO:0019253">
    <property type="term" value="P:reductive pentose-phosphate cycle"/>
    <property type="evidence" value="ECO:0007669"/>
    <property type="project" value="UniProtKB-KW"/>
</dbReference>
<evidence type="ECO:0000256" key="10">
    <source>
        <dbReference type="ARBA" id="ARBA00023033"/>
    </source>
</evidence>
<evidence type="ECO:0000256" key="2">
    <source>
        <dbReference type="ARBA" id="ARBA00006204"/>
    </source>
</evidence>
<dbReference type="GO" id="GO:0009853">
    <property type="term" value="P:photorespiration"/>
    <property type="evidence" value="ECO:0007669"/>
    <property type="project" value="UniProtKB-KW"/>
</dbReference>
<evidence type="ECO:0000256" key="1">
    <source>
        <dbReference type="ARBA" id="ARBA00004229"/>
    </source>
</evidence>
<dbReference type="GO" id="GO:0004497">
    <property type="term" value="F:monooxygenase activity"/>
    <property type="evidence" value="ECO:0007669"/>
    <property type="project" value="UniProtKB-KW"/>
</dbReference>
<evidence type="ECO:0000313" key="18">
    <source>
        <dbReference type="Proteomes" id="UP000436088"/>
    </source>
</evidence>
<keyword evidence="12" id="KW-0456">Lyase</keyword>
<comment type="catalytic activity">
    <reaction evidence="14">
        <text>D-ribulose 1,5-bisphosphate + O2 = 2-phosphoglycolate + (2R)-3-phosphoglycerate + 2 H(+)</text>
        <dbReference type="Rhea" id="RHEA:36631"/>
        <dbReference type="ChEBI" id="CHEBI:15378"/>
        <dbReference type="ChEBI" id="CHEBI:15379"/>
        <dbReference type="ChEBI" id="CHEBI:57870"/>
        <dbReference type="ChEBI" id="CHEBI:58033"/>
        <dbReference type="ChEBI" id="CHEBI:58272"/>
    </reaction>
</comment>
<organism evidence="17 18">
    <name type="scientific">Hibiscus syriacus</name>
    <name type="common">Rose of Sharon</name>
    <dbReference type="NCBI Taxonomy" id="106335"/>
    <lineage>
        <taxon>Eukaryota</taxon>
        <taxon>Viridiplantae</taxon>
        <taxon>Streptophyta</taxon>
        <taxon>Embryophyta</taxon>
        <taxon>Tracheophyta</taxon>
        <taxon>Spermatophyta</taxon>
        <taxon>Magnoliopsida</taxon>
        <taxon>eudicotyledons</taxon>
        <taxon>Gunneridae</taxon>
        <taxon>Pentapetalae</taxon>
        <taxon>rosids</taxon>
        <taxon>malvids</taxon>
        <taxon>Malvales</taxon>
        <taxon>Malvaceae</taxon>
        <taxon>Malvoideae</taxon>
        <taxon>Hibiscus</taxon>
    </lineage>
</organism>
<evidence type="ECO:0000256" key="15">
    <source>
        <dbReference type="ARBA" id="ARBA00049469"/>
    </source>
</evidence>
<dbReference type="InterPro" id="IPR036422">
    <property type="entry name" value="RuBisCO_lsu_N_sf"/>
</dbReference>
<keyword evidence="8" id="KW-0934">Plastid</keyword>
<evidence type="ECO:0000256" key="6">
    <source>
        <dbReference type="ARBA" id="ARBA00022531"/>
    </source>
</evidence>
<proteinExistence type="inferred from homology"/>
<keyword evidence="9" id="KW-0560">Oxidoreductase</keyword>
<dbReference type="Gene3D" id="3.30.70.150">
    <property type="entry name" value="RuBisCO large subunit, N-terminal domain"/>
    <property type="match status" value="1"/>
</dbReference>
<dbReference type="AlphaFoldDB" id="A0A6A2WMQ7"/>
<keyword evidence="5" id="KW-0150">Chloroplast</keyword>
<dbReference type="Proteomes" id="UP000436088">
    <property type="component" value="Unassembled WGS sequence"/>
</dbReference>
<dbReference type="InterPro" id="IPR033966">
    <property type="entry name" value="RuBisCO"/>
</dbReference>
<evidence type="ECO:0000256" key="3">
    <source>
        <dbReference type="ARBA" id="ARBA00012287"/>
    </source>
</evidence>
<reference evidence="17" key="1">
    <citation type="submission" date="2019-09" db="EMBL/GenBank/DDBJ databases">
        <title>Draft genome information of white flower Hibiscus syriacus.</title>
        <authorList>
            <person name="Kim Y.-M."/>
        </authorList>
    </citation>
    <scope>NUCLEOTIDE SEQUENCE [LARGE SCALE GENOMIC DNA]</scope>
    <source>
        <strain evidence="17">YM2019G1</strain>
    </source>
</reference>
<evidence type="ECO:0000256" key="4">
    <source>
        <dbReference type="ARBA" id="ARBA00017725"/>
    </source>
</evidence>
<accession>A0A6A2WMQ7</accession>
<dbReference type="EMBL" id="VEPZ02001724">
    <property type="protein sequence ID" value="KAE8661218.1"/>
    <property type="molecule type" value="Genomic_DNA"/>
</dbReference>
<dbReference type="InterPro" id="IPR017443">
    <property type="entry name" value="RuBisCO_lsu_fd_N"/>
</dbReference>
<dbReference type="PANTHER" id="PTHR42704">
    <property type="entry name" value="RIBULOSE BISPHOSPHATE CARBOXYLASE"/>
    <property type="match status" value="1"/>
</dbReference>
<keyword evidence="10" id="KW-0503">Monooxygenase</keyword>
<name>A0A6A2WMQ7_HIBSY</name>
<evidence type="ECO:0000256" key="5">
    <source>
        <dbReference type="ARBA" id="ARBA00022528"/>
    </source>
</evidence>
<keyword evidence="13" id="KW-0120">Carbon dioxide fixation</keyword>
<evidence type="ECO:0000256" key="12">
    <source>
        <dbReference type="ARBA" id="ARBA00023239"/>
    </source>
</evidence>
<evidence type="ECO:0000256" key="7">
    <source>
        <dbReference type="ARBA" id="ARBA00022567"/>
    </source>
</evidence>
<feature type="domain" description="Ribulose bisphosphate carboxylase large subunit ferrodoxin-like N-terminal" evidence="16">
    <location>
        <begin position="3"/>
        <end position="49"/>
    </location>
</feature>
<evidence type="ECO:0000256" key="8">
    <source>
        <dbReference type="ARBA" id="ARBA00022640"/>
    </source>
</evidence>
<keyword evidence="18" id="KW-1185">Reference proteome</keyword>
<dbReference type="SUPFAM" id="SSF54966">
    <property type="entry name" value="RuBisCO, large subunit, small (N-terminal) domain"/>
    <property type="match status" value="1"/>
</dbReference>
<comment type="catalytic activity">
    <reaction evidence="15">
        <text>2 (2R)-3-phosphoglycerate + 2 H(+) = D-ribulose 1,5-bisphosphate + CO2 + H2O</text>
        <dbReference type="Rhea" id="RHEA:23124"/>
        <dbReference type="ChEBI" id="CHEBI:15377"/>
        <dbReference type="ChEBI" id="CHEBI:15378"/>
        <dbReference type="ChEBI" id="CHEBI:16526"/>
        <dbReference type="ChEBI" id="CHEBI:57870"/>
        <dbReference type="ChEBI" id="CHEBI:58272"/>
        <dbReference type="EC" id="4.1.1.39"/>
    </reaction>
</comment>
<dbReference type="EC" id="4.1.1.39" evidence="3"/>